<gene>
    <name evidence="2" type="ORF">FOZ62_030623</name>
</gene>
<reference evidence="2 3" key="1">
    <citation type="submission" date="2020-04" db="EMBL/GenBank/DDBJ databases">
        <title>Perkinsus olseni comparative genomics.</title>
        <authorList>
            <person name="Bogema D.R."/>
        </authorList>
    </citation>
    <scope>NUCLEOTIDE SEQUENCE [LARGE SCALE GENOMIC DNA]</scope>
    <source>
        <strain evidence="2">ATCC PRA-205</strain>
    </source>
</reference>
<evidence type="ECO:0000313" key="3">
    <source>
        <dbReference type="Proteomes" id="UP000574390"/>
    </source>
</evidence>
<evidence type="ECO:0000313" key="2">
    <source>
        <dbReference type="EMBL" id="KAF4740114.1"/>
    </source>
</evidence>
<feature type="region of interest" description="Disordered" evidence="1">
    <location>
        <begin position="111"/>
        <end position="204"/>
    </location>
</feature>
<feature type="non-terminal residue" evidence="2">
    <location>
        <position position="1"/>
    </location>
</feature>
<dbReference type="EMBL" id="JABANM010009956">
    <property type="protein sequence ID" value="KAF4740114.1"/>
    <property type="molecule type" value="Genomic_DNA"/>
</dbReference>
<accession>A0A7J6T4D3</accession>
<name>A0A7J6T4D3_PEROL</name>
<feature type="compositionally biased region" description="Low complexity" evidence="1">
    <location>
        <begin position="111"/>
        <end position="136"/>
    </location>
</feature>
<sequence>VVVDDRIFGGEHLFDRAATPRVDLDVCIRVTQLDEGEMRMREDRAARAQNILAAIKKWRRPLSRPSSYADVTTGGKVDESLQRRSLAWGTKIELADKVIIPKAVVSKTVAEAAGTTGKPEAAEATAAVEELGASSEGSRRERRPNPKEQTKGQRPHKQSPREDLEKEGRAVEQQQPTVTRRQRLRQERMSIRVPPPPGGSRPSLTLLQQVPREKVRLKAPLPGHDEKKKVNEVNDHGGMKGMLRYSAATMEVRQYYRRCLQSISRRIDSENKLVPSRLRAGLLANGDREEHDKFVSRLTKKWASADLLRKRHLHLKDWSEL</sequence>
<evidence type="ECO:0000256" key="1">
    <source>
        <dbReference type="SAM" id="MobiDB-lite"/>
    </source>
</evidence>
<feature type="compositionally biased region" description="Basic and acidic residues" evidence="1">
    <location>
        <begin position="159"/>
        <end position="170"/>
    </location>
</feature>
<comment type="caution">
    <text evidence="2">The sequence shown here is derived from an EMBL/GenBank/DDBJ whole genome shotgun (WGS) entry which is preliminary data.</text>
</comment>
<protein>
    <submittedName>
        <fullName evidence="2">Uncharacterized protein</fullName>
    </submittedName>
</protein>
<feature type="compositionally biased region" description="Basic and acidic residues" evidence="1">
    <location>
        <begin position="137"/>
        <end position="151"/>
    </location>
</feature>
<dbReference type="Proteomes" id="UP000574390">
    <property type="component" value="Unassembled WGS sequence"/>
</dbReference>
<dbReference type="AlphaFoldDB" id="A0A7J6T4D3"/>
<organism evidence="2 3">
    <name type="scientific">Perkinsus olseni</name>
    <name type="common">Perkinsus atlanticus</name>
    <dbReference type="NCBI Taxonomy" id="32597"/>
    <lineage>
        <taxon>Eukaryota</taxon>
        <taxon>Sar</taxon>
        <taxon>Alveolata</taxon>
        <taxon>Perkinsozoa</taxon>
        <taxon>Perkinsea</taxon>
        <taxon>Perkinsida</taxon>
        <taxon>Perkinsidae</taxon>
        <taxon>Perkinsus</taxon>
    </lineage>
</organism>
<proteinExistence type="predicted"/>